<evidence type="ECO:0000313" key="2">
    <source>
        <dbReference type="Proteomes" id="UP000675409"/>
    </source>
</evidence>
<sequence length="148" mass="16146">MAEFVGEGGRVALDVVNIIPREGGGCHGLDVEFRIDTELVQGSRTSRLGVADLTSYRDFLASVEGSRATHWRRHARGMGLSLDVTDIEVGGQRYPELLLLAVDANSGSCAGIIVHPDTAWFDDQRLRYEQLMAFVAPERCACGPRSGR</sequence>
<gene>
    <name evidence="1" type="ORF">HGK34_08825</name>
</gene>
<dbReference type="EMBL" id="JABBYC010000011">
    <property type="protein sequence ID" value="MBL0886373.1"/>
    <property type="molecule type" value="Genomic_DNA"/>
</dbReference>
<dbReference type="Proteomes" id="UP000675409">
    <property type="component" value="Unassembled WGS sequence"/>
</dbReference>
<reference evidence="1 2" key="1">
    <citation type="journal article" date="2021" name="Arch. Microbiol.">
        <title>Myceligenerans indicum sp. nov., an actinobacterium isolated from mangrove sediment of Sundarbans, India.</title>
        <authorList>
            <person name="Asha K."/>
            <person name="Bhadury P."/>
        </authorList>
    </citation>
    <scope>NUCLEOTIDE SEQUENCE [LARGE SCALE GENOMIC DNA]</scope>
    <source>
        <strain evidence="1 2">I2</strain>
    </source>
</reference>
<proteinExistence type="predicted"/>
<organism evidence="1 2">
    <name type="scientific">Myceligenerans indicum</name>
    <dbReference type="NCBI Taxonomy" id="2593663"/>
    <lineage>
        <taxon>Bacteria</taxon>
        <taxon>Bacillati</taxon>
        <taxon>Actinomycetota</taxon>
        <taxon>Actinomycetes</taxon>
        <taxon>Micrococcales</taxon>
        <taxon>Promicromonosporaceae</taxon>
        <taxon>Myceligenerans</taxon>
    </lineage>
</organism>
<protein>
    <submittedName>
        <fullName evidence="1">Uncharacterized protein</fullName>
    </submittedName>
</protein>
<evidence type="ECO:0000313" key="1">
    <source>
        <dbReference type="EMBL" id="MBL0886373.1"/>
    </source>
</evidence>
<name>A0ABS1LJM3_9MICO</name>
<accession>A0ABS1LJM3</accession>
<dbReference type="Pfam" id="PF19384">
    <property type="entry name" value="DUF5959"/>
    <property type="match status" value="1"/>
</dbReference>
<comment type="caution">
    <text evidence="1">The sequence shown here is derived from an EMBL/GenBank/DDBJ whole genome shotgun (WGS) entry which is preliminary data.</text>
</comment>
<keyword evidence="2" id="KW-1185">Reference proteome</keyword>
<dbReference type="RefSeq" id="WP_201846247.1">
    <property type="nucleotide sequence ID" value="NZ_JABBYC010000011.1"/>
</dbReference>
<dbReference type="InterPro" id="IPR046003">
    <property type="entry name" value="DUF5959"/>
</dbReference>